<organism evidence="1 2">
    <name type="scientific">Mycobacterium phage Kimona</name>
    <dbReference type="NCBI Taxonomy" id="2024295"/>
    <lineage>
        <taxon>Viruses</taxon>
        <taxon>Duplodnaviria</taxon>
        <taxon>Heunggongvirae</taxon>
        <taxon>Uroviricota</taxon>
        <taxon>Caudoviricetes</taxon>
        <taxon>Kimonavirus</taxon>
        <taxon>Kimonavirus kimona</taxon>
    </lineage>
</organism>
<name>A0A249XU51_9CAUD</name>
<dbReference type="KEGG" id="vg:64872038"/>
<gene>
    <name evidence="1" type="primary">74</name>
    <name evidence="1" type="ORF">PBI_KIMONA_74</name>
</gene>
<evidence type="ECO:0000313" key="2">
    <source>
        <dbReference type="Proteomes" id="UP000222598"/>
    </source>
</evidence>
<accession>A0A249XU51</accession>
<keyword evidence="2" id="KW-1185">Reference proteome</keyword>
<dbReference type="Proteomes" id="UP000222598">
    <property type="component" value="Segment"/>
</dbReference>
<dbReference type="RefSeq" id="YP_010062373.1">
    <property type="nucleotide sequence ID" value="NC_054793.1"/>
</dbReference>
<evidence type="ECO:0000313" key="1">
    <source>
        <dbReference type="EMBL" id="ASZ75510.1"/>
    </source>
</evidence>
<dbReference type="EMBL" id="MF472895">
    <property type="protein sequence ID" value="ASZ75510.1"/>
    <property type="molecule type" value="Genomic_DNA"/>
</dbReference>
<proteinExistence type="predicted"/>
<reference evidence="2" key="1">
    <citation type="submission" date="2017-07" db="EMBL/GenBank/DDBJ databases">
        <authorList>
            <person name="Sun Z.S."/>
            <person name="Albrecht U."/>
            <person name="Echele G."/>
            <person name="Lee C.C."/>
        </authorList>
    </citation>
    <scope>NUCLEOTIDE SEQUENCE [LARGE SCALE GENOMIC DNA]</scope>
</reference>
<sequence>MGALLIDRDLDRKIEGKRSWIAQLEDALNRAKAQLEELLSVPQEPAEGSVIKFRKFNQAYTFAALRIGDRWFVTQDGSRSSRQGYSPKTWEQLLVWIGERNWSTIEVLS</sequence>
<protein>
    <submittedName>
        <fullName evidence="1">Uncharacterized protein</fullName>
    </submittedName>
</protein>
<dbReference type="GeneID" id="64872038"/>